<sequence>MSGEEPAGAETEGDAAVRFVLVAAVADNRVIGRDGDMPWHIPEDLKHFKRTTTGHPVVMGRKTYESIARQLGGPLPDRHSVVLTTRDLDLPEGAEAVESVDSAVAAAENAADEMGVETVYVVGGATVYEQFLARAAGLVLTELDEAHEGDTRFPQWDRDGWVETDRDDRDGFSFVTYERRGHREHREHREPDAANRGAEESDD</sequence>
<dbReference type="Pfam" id="PF00186">
    <property type="entry name" value="DHFR_1"/>
    <property type="match status" value="1"/>
</dbReference>
<evidence type="ECO:0000313" key="10">
    <source>
        <dbReference type="Proteomes" id="UP000011571"/>
    </source>
</evidence>
<dbReference type="CDD" id="cd00209">
    <property type="entry name" value="DHFR"/>
    <property type="match status" value="1"/>
</dbReference>
<keyword evidence="3" id="KW-0554">One-carbon metabolism</keyword>
<keyword evidence="5" id="KW-0560">Oxidoreductase</keyword>
<evidence type="ECO:0000256" key="6">
    <source>
        <dbReference type="RuleBase" id="RU004474"/>
    </source>
</evidence>
<dbReference type="PROSITE" id="PS51330">
    <property type="entry name" value="DHFR_2"/>
    <property type="match status" value="1"/>
</dbReference>
<evidence type="ECO:0000256" key="7">
    <source>
        <dbReference type="SAM" id="MobiDB-lite"/>
    </source>
</evidence>
<evidence type="ECO:0000313" key="9">
    <source>
        <dbReference type="EMBL" id="ELZ81580.1"/>
    </source>
</evidence>
<dbReference type="InterPro" id="IPR017925">
    <property type="entry name" value="DHFR_CS"/>
</dbReference>
<gene>
    <name evidence="9" type="ORF">C454_07979</name>
</gene>
<feature type="domain" description="DHFR" evidence="8">
    <location>
        <begin position="18"/>
        <end position="203"/>
    </location>
</feature>
<dbReference type="PATRIC" id="fig|1227459.3.peg.1547"/>
<dbReference type="PROSITE" id="PS00075">
    <property type="entry name" value="DHFR_1"/>
    <property type="match status" value="1"/>
</dbReference>
<accession>M0HAU2</accession>
<dbReference type="GO" id="GO:0046452">
    <property type="term" value="P:dihydrofolate metabolic process"/>
    <property type="evidence" value="ECO:0007669"/>
    <property type="project" value="TreeGrafter"/>
</dbReference>
<dbReference type="GO" id="GO:0046655">
    <property type="term" value="P:folic acid metabolic process"/>
    <property type="evidence" value="ECO:0007669"/>
    <property type="project" value="TreeGrafter"/>
</dbReference>
<comment type="similarity">
    <text evidence="6">Belongs to the dihydrofolate reductase family.</text>
</comment>
<protein>
    <recommendedName>
        <fullName evidence="2">dihydrofolate reductase</fullName>
        <ecNumber evidence="2">1.5.1.3</ecNumber>
    </recommendedName>
</protein>
<comment type="pathway">
    <text evidence="1">Cofactor biosynthesis; tetrahydrofolate biosynthesis; 5,6,7,8-tetrahydrofolate from 7,8-dihydrofolate: step 1/1.</text>
</comment>
<dbReference type="InterPro" id="IPR012259">
    <property type="entry name" value="DHFR"/>
</dbReference>
<name>M0HAU2_HALGM</name>
<dbReference type="Proteomes" id="UP000011571">
    <property type="component" value="Unassembled WGS sequence"/>
</dbReference>
<evidence type="ECO:0000256" key="1">
    <source>
        <dbReference type="ARBA" id="ARBA00004903"/>
    </source>
</evidence>
<organism evidence="9 10">
    <name type="scientific">Haloferax gibbonsii (strain ATCC 33959 / DSM 4427 / JCM 8863 / NBRC 102184 / NCIMB 2188 / Ma 2.38)</name>
    <dbReference type="NCBI Taxonomy" id="1227459"/>
    <lineage>
        <taxon>Archaea</taxon>
        <taxon>Methanobacteriati</taxon>
        <taxon>Methanobacteriota</taxon>
        <taxon>Stenosarchaea group</taxon>
        <taxon>Halobacteria</taxon>
        <taxon>Halobacteriales</taxon>
        <taxon>Haloferacaceae</taxon>
        <taxon>Haloferax</taxon>
    </lineage>
</organism>
<dbReference type="GO" id="GO:0004146">
    <property type="term" value="F:dihydrofolate reductase activity"/>
    <property type="evidence" value="ECO:0007669"/>
    <property type="project" value="UniProtKB-EC"/>
</dbReference>
<evidence type="ECO:0000256" key="3">
    <source>
        <dbReference type="ARBA" id="ARBA00022563"/>
    </source>
</evidence>
<dbReference type="InterPro" id="IPR024072">
    <property type="entry name" value="DHFR-like_dom_sf"/>
</dbReference>
<dbReference type="GO" id="GO:0005829">
    <property type="term" value="C:cytosol"/>
    <property type="evidence" value="ECO:0007669"/>
    <property type="project" value="TreeGrafter"/>
</dbReference>
<dbReference type="PRINTS" id="PR00070">
    <property type="entry name" value="DHFR"/>
</dbReference>
<evidence type="ECO:0000256" key="2">
    <source>
        <dbReference type="ARBA" id="ARBA00012856"/>
    </source>
</evidence>
<dbReference type="InterPro" id="IPR001796">
    <property type="entry name" value="DHFR_dom"/>
</dbReference>
<dbReference type="Gene3D" id="3.40.430.10">
    <property type="entry name" value="Dihydrofolate Reductase, subunit A"/>
    <property type="match status" value="1"/>
</dbReference>
<reference evidence="9 10" key="1">
    <citation type="journal article" date="2014" name="PLoS Genet.">
        <title>Phylogenetically driven sequencing of extremely halophilic archaea reveals strategies for static and dynamic osmo-response.</title>
        <authorList>
            <person name="Becker E.A."/>
            <person name="Seitzer P.M."/>
            <person name="Tritt A."/>
            <person name="Larsen D."/>
            <person name="Krusor M."/>
            <person name="Yao A.I."/>
            <person name="Wu D."/>
            <person name="Madern D."/>
            <person name="Eisen J.A."/>
            <person name="Darling A.E."/>
            <person name="Facciotti M.T."/>
        </authorList>
    </citation>
    <scope>NUCLEOTIDE SEQUENCE [LARGE SCALE GENOMIC DNA]</scope>
    <source>
        <strain evidence="10">ATCC 33959 / DSM 4427 / JCM 8863 / NBRC 102184 / NCIMB 2188 / Ma 2.38</strain>
    </source>
</reference>
<keyword evidence="4" id="KW-0521">NADP</keyword>
<dbReference type="GO" id="GO:0006730">
    <property type="term" value="P:one-carbon metabolic process"/>
    <property type="evidence" value="ECO:0007669"/>
    <property type="project" value="UniProtKB-KW"/>
</dbReference>
<dbReference type="PIRSF" id="PIRSF000194">
    <property type="entry name" value="DHFR"/>
    <property type="match status" value="1"/>
</dbReference>
<feature type="compositionally biased region" description="Basic and acidic residues" evidence="7">
    <location>
        <begin position="187"/>
        <end position="203"/>
    </location>
</feature>
<evidence type="ECO:0000259" key="8">
    <source>
        <dbReference type="PROSITE" id="PS51330"/>
    </source>
</evidence>
<dbReference type="AlphaFoldDB" id="M0HAU2"/>
<dbReference type="EC" id="1.5.1.3" evidence="2"/>
<dbReference type="GO" id="GO:0046654">
    <property type="term" value="P:tetrahydrofolate biosynthetic process"/>
    <property type="evidence" value="ECO:0007669"/>
    <property type="project" value="InterPro"/>
</dbReference>
<evidence type="ECO:0000256" key="4">
    <source>
        <dbReference type="ARBA" id="ARBA00022857"/>
    </source>
</evidence>
<dbReference type="SUPFAM" id="SSF53597">
    <property type="entry name" value="Dihydrofolate reductase-like"/>
    <property type="match status" value="1"/>
</dbReference>
<dbReference type="PANTHER" id="PTHR48069:SF3">
    <property type="entry name" value="DIHYDROFOLATE REDUCTASE"/>
    <property type="match status" value="1"/>
</dbReference>
<feature type="region of interest" description="Disordered" evidence="7">
    <location>
        <begin position="173"/>
        <end position="203"/>
    </location>
</feature>
<comment type="caution">
    <text evidence="9">The sequence shown here is derived from an EMBL/GenBank/DDBJ whole genome shotgun (WGS) entry which is preliminary data.</text>
</comment>
<dbReference type="EMBL" id="AOLJ01000013">
    <property type="protein sequence ID" value="ELZ81580.1"/>
    <property type="molecule type" value="Genomic_DNA"/>
</dbReference>
<evidence type="ECO:0000256" key="5">
    <source>
        <dbReference type="ARBA" id="ARBA00023002"/>
    </source>
</evidence>
<dbReference type="PANTHER" id="PTHR48069">
    <property type="entry name" value="DIHYDROFOLATE REDUCTASE"/>
    <property type="match status" value="1"/>
</dbReference>
<dbReference type="GO" id="GO:0050661">
    <property type="term" value="F:NADP binding"/>
    <property type="evidence" value="ECO:0007669"/>
    <property type="project" value="InterPro"/>
</dbReference>
<proteinExistence type="inferred from homology"/>
<keyword evidence="10" id="KW-1185">Reference proteome</keyword>
<dbReference type="RefSeq" id="WP_004974273.1">
    <property type="nucleotide sequence ID" value="NZ_AOLJ01000013.1"/>
</dbReference>